<dbReference type="HOGENOM" id="CLU_022618_0_0_1"/>
<comment type="similarity">
    <text evidence="3 10">Belongs to the peptidase S54 family.</text>
</comment>
<dbReference type="EMBL" id="FO082054">
    <property type="protein sequence ID" value="CCE88743.1"/>
    <property type="molecule type" value="Genomic_DNA"/>
</dbReference>
<dbReference type="InterPro" id="IPR002610">
    <property type="entry name" value="Peptidase_S54_rhomboid-like"/>
</dbReference>
<dbReference type="GO" id="GO:0004252">
    <property type="term" value="F:serine-type endopeptidase activity"/>
    <property type="evidence" value="ECO:0007669"/>
    <property type="project" value="InterPro"/>
</dbReference>
<evidence type="ECO:0000259" key="12">
    <source>
        <dbReference type="Pfam" id="PF01694"/>
    </source>
</evidence>
<keyword evidence="7 10" id="KW-0720">Serine protease</keyword>
<evidence type="ECO:0000256" key="7">
    <source>
        <dbReference type="ARBA" id="ARBA00022825"/>
    </source>
</evidence>
<comment type="subcellular location">
    <subcellularLocation>
        <location evidence="2 10">Membrane</location>
        <topology evidence="2 10">Multi-pass membrane protein</topology>
    </subcellularLocation>
</comment>
<dbReference type="Pfam" id="PF01694">
    <property type="entry name" value="Rhomboid"/>
    <property type="match status" value="1"/>
</dbReference>
<evidence type="ECO:0000256" key="8">
    <source>
        <dbReference type="ARBA" id="ARBA00022989"/>
    </source>
</evidence>
<evidence type="ECO:0000256" key="11">
    <source>
        <dbReference type="SAM" id="MobiDB-lite"/>
    </source>
</evidence>
<evidence type="ECO:0000256" key="5">
    <source>
        <dbReference type="ARBA" id="ARBA00022692"/>
    </source>
</evidence>
<feature type="transmembrane region" description="Helical" evidence="10">
    <location>
        <begin position="399"/>
        <end position="419"/>
    </location>
</feature>
<dbReference type="STRING" id="559304.G8YL09"/>
<name>G8YL09_PICSO</name>
<evidence type="ECO:0000313" key="14">
    <source>
        <dbReference type="Proteomes" id="UP000005222"/>
    </source>
</evidence>
<dbReference type="eggNOG" id="KOG2289">
    <property type="taxonomic scope" value="Eukaryota"/>
</dbReference>
<dbReference type="OrthoDB" id="2146116at2759"/>
<evidence type="ECO:0000256" key="9">
    <source>
        <dbReference type="ARBA" id="ARBA00023136"/>
    </source>
</evidence>
<feature type="compositionally biased region" description="Basic and acidic residues" evidence="11">
    <location>
        <begin position="185"/>
        <end position="199"/>
    </location>
</feature>
<dbReference type="InterPro" id="IPR035952">
    <property type="entry name" value="Rhomboid-like_sf"/>
</dbReference>
<dbReference type="Proteomes" id="UP000005222">
    <property type="component" value="Chromosome F"/>
</dbReference>
<feature type="region of interest" description="Disordered" evidence="11">
    <location>
        <begin position="90"/>
        <end position="199"/>
    </location>
</feature>
<dbReference type="PANTHER" id="PTHR22936:SF69">
    <property type="entry name" value="RHOMBOID-LIKE PROTEIN"/>
    <property type="match status" value="1"/>
</dbReference>
<dbReference type="InParanoid" id="G8YL09"/>
<evidence type="ECO:0000256" key="2">
    <source>
        <dbReference type="ARBA" id="ARBA00004141"/>
    </source>
</evidence>
<comment type="function">
    <text evidence="10">Serine protease involved in intramembrane proteolysis.</text>
</comment>
<keyword evidence="9 10" id="KW-0472">Membrane</keyword>
<feature type="domain" description="Peptidase S54 rhomboid" evidence="12">
    <location>
        <begin position="331"/>
        <end position="474"/>
    </location>
</feature>
<keyword evidence="5 10" id="KW-0812">Transmembrane</keyword>
<proteinExistence type="inferred from homology"/>
<reference evidence="13 14" key="1">
    <citation type="journal article" date="2012" name="G3 (Bethesda)">
        <title>Pichia sorbitophila, an interspecies yeast hybrid reveals early steps of genome resolution following polyploidization.</title>
        <authorList>
            <person name="Leh Louis V."/>
            <person name="Despons L."/>
            <person name="Friedrich A."/>
            <person name="Martin T."/>
            <person name="Durrens P."/>
            <person name="Casaregola S."/>
            <person name="Neuveglise C."/>
            <person name="Fairhead C."/>
            <person name="Marck C."/>
            <person name="Cruz J.A."/>
            <person name="Straub M.L."/>
            <person name="Kugler V."/>
            <person name="Sacerdot C."/>
            <person name="Uzunov Z."/>
            <person name="Thierry A."/>
            <person name="Weiss S."/>
            <person name="Bleykasten C."/>
            <person name="De Montigny J."/>
            <person name="Jacques N."/>
            <person name="Jung P."/>
            <person name="Lemaire M."/>
            <person name="Mallet S."/>
            <person name="Morel G."/>
            <person name="Richard G.F."/>
            <person name="Sarkar A."/>
            <person name="Savel G."/>
            <person name="Schacherer J."/>
            <person name="Seret M.L."/>
            <person name="Talla E."/>
            <person name="Samson G."/>
            <person name="Jubin C."/>
            <person name="Poulain J."/>
            <person name="Vacherie B."/>
            <person name="Barbe V."/>
            <person name="Pelletier E."/>
            <person name="Sherman D.J."/>
            <person name="Westhof E."/>
            <person name="Weissenbach J."/>
            <person name="Baret P.V."/>
            <person name="Wincker P."/>
            <person name="Gaillardin C."/>
            <person name="Dujon B."/>
            <person name="Souciet J.L."/>
        </authorList>
    </citation>
    <scope>NUCLEOTIDE SEQUENCE [LARGE SCALE GENOMIC DNA]</scope>
    <source>
        <strain evidence="14">ATCC MYA-4447 / BCRC 22081 / CBS 7064 / NBRC 10061 / NRRL Y-12695</strain>
    </source>
</reference>
<evidence type="ECO:0000256" key="10">
    <source>
        <dbReference type="RuleBase" id="RU362115"/>
    </source>
</evidence>
<feature type="transmembrane region" description="Helical" evidence="10">
    <location>
        <begin position="431"/>
        <end position="451"/>
    </location>
</feature>
<comment type="catalytic activity">
    <reaction evidence="1 10">
        <text>Cleaves type-1 transmembrane domains using a catalytic dyad composed of serine and histidine that are contributed by different transmembrane domains.</text>
        <dbReference type="EC" id="3.4.21.105"/>
    </reaction>
</comment>
<dbReference type="InterPro" id="IPR022764">
    <property type="entry name" value="Peptidase_S54_rhomboid_dom"/>
</dbReference>
<feature type="transmembrane region" description="Helical" evidence="10">
    <location>
        <begin position="457"/>
        <end position="474"/>
    </location>
</feature>
<evidence type="ECO:0000256" key="3">
    <source>
        <dbReference type="ARBA" id="ARBA00009045"/>
    </source>
</evidence>
<feature type="transmembrane region" description="Helical" evidence="10">
    <location>
        <begin position="333"/>
        <end position="355"/>
    </location>
</feature>
<evidence type="ECO:0000256" key="4">
    <source>
        <dbReference type="ARBA" id="ARBA00022670"/>
    </source>
</evidence>
<keyword evidence="6 10" id="KW-0378">Hydrolase</keyword>
<evidence type="ECO:0000256" key="1">
    <source>
        <dbReference type="ARBA" id="ARBA00000156"/>
    </source>
</evidence>
<dbReference type="PANTHER" id="PTHR22936">
    <property type="entry name" value="RHOMBOID-RELATED"/>
    <property type="match status" value="1"/>
</dbReference>
<evidence type="ECO:0000256" key="6">
    <source>
        <dbReference type="ARBA" id="ARBA00022801"/>
    </source>
</evidence>
<keyword evidence="4 10" id="KW-0645">Protease</keyword>
<feature type="transmembrane region" description="Helical" evidence="10">
    <location>
        <begin position="225"/>
        <end position="245"/>
    </location>
</feature>
<organism evidence="13 14">
    <name type="scientific">Pichia sorbitophila (strain ATCC MYA-4447 / BCRC 22081 / CBS 7064 / NBRC 10061 / NRRL Y-12695)</name>
    <name type="common">Hybrid yeast</name>
    <dbReference type="NCBI Taxonomy" id="559304"/>
    <lineage>
        <taxon>Eukaryota</taxon>
        <taxon>Fungi</taxon>
        <taxon>Dikarya</taxon>
        <taxon>Ascomycota</taxon>
        <taxon>Saccharomycotina</taxon>
        <taxon>Pichiomycetes</taxon>
        <taxon>Debaryomycetaceae</taxon>
        <taxon>Millerozyma</taxon>
    </lineage>
</organism>
<dbReference type="OMA" id="VATNIIM"/>
<evidence type="ECO:0000313" key="13">
    <source>
        <dbReference type="EMBL" id="CCE88743.1"/>
    </source>
</evidence>
<feature type="transmembrane region" description="Helical" evidence="10">
    <location>
        <begin position="516"/>
        <end position="538"/>
    </location>
</feature>
<keyword evidence="14" id="KW-1185">Reference proteome</keyword>
<dbReference type="GO" id="GO:0006508">
    <property type="term" value="P:proteolysis"/>
    <property type="evidence" value="ECO:0007669"/>
    <property type="project" value="UniProtKB-KW"/>
</dbReference>
<sequence>MYSVNISIYSLDSTGYVLADYTILFIAVNYIHVPLSVISLDIIQEPGCKETTEPCIMNYNANDFRYYQEPESHMRNQFVTSANERTAREGSVFGDYTRGYQVDPAKENRNNDAAYGLPRPGGWSKNEKGSKSDVGVNDYELQTYEPYSSRDTNPFRSEHDDSLHTEYDNPFSDRDLPPLPSQRYRPLDVDDPMKGGDSEYRKMRKNEKARIKQLNRKPRFHYTRLPYFTMLVTLIQIIVFIVELAKMGKYTGSPIQTKPYFNPMIGPSTYVMINMGARYAPCMHSIKDVTDDTSIQFPCPNSTDVKSNVCSLSQLCGLSGVPEDGSKYKPHQWYRIVTPIFLHAGFIHIIFNLLLQTTMGATIERHIGFIKYFLIYMPSGIAGFLLGSNFSPDGIASTGASGALFGILAADLIMFIYCGRKNTNIYGTKKFGLFLTFLVAEIIISFVLGLLPGMDNFSHIGGFAMGILTSVVLIPDPFFIYVDGIITYNAHDNTAQQFLNNWNPFYHYEDKIPYRFYLWCVVRIVCLVLAILFIALLLKNFYSSDSPNQHCSWCKYINCIPVHGWCDMGQVSVQSNSS</sequence>
<feature type="compositionally biased region" description="Basic and acidic residues" evidence="11">
    <location>
        <begin position="156"/>
        <end position="176"/>
    </location>
</feature>
<dbReference type="EC" id="3.4.21.105" evidence="10"/>
<protein>
    <recommendedName>
        <fullName evidence="10">Rhomboid-type serine protease</fullName>
        <ecNumber evidence="10">3.4.21.105</ecNumber>
    </recommendedName>
</protein>
<dbReference type="Gene3D" id="1.20.1540.10">
    <property type="entry name" value="Rhomboid-like"/>
    <property type="match status" value="1"/>
</dbReference>
<feature type="transmembrane region" description="Helical" evidence="10">
    <location>
        <begin position="367"/>
        <end position="387"/>
    </location>
</feature>
<dbReference type="AlphaFoldDB" id="G8YL09"/>
<gene>
    <name evidence="13" type="primary">Piso0_001522</name>
    <name evidence="13" type="ORF">GNLVRS01_PISO0F08255g</name>
</gene>
<dbReference type="GO" id="GO:0016020">
    <property type="term" value="C:membrane"/>
    <property type="evidence" value="ECO:0007669"/>
    <property type="project" value="UniProtKB-SubCell"/>
</dbReference>
<accession>G8YL09</accession>
<feature type="compositionally biased region" description="Polar residues" evidence="11">
    <location>
        <begin position="145"/>
        <end position="155"/>
    </location>
</feature>
<dbReference type="SUPFAM" id="SSF144091">
    <property type="entry name" value="Rhomboid-like"/>
    <property type="match status" value="1"/>
</dbReference>
<keyword evidence="8 10" id="KW-1133">Transmembrane helix</keyword>